<dbReference type="Proteomes" id="UP000663852">
    <property type="component" value="Unassembled WGS sequence"/>
</dbReference>
<feature type="domain" description="Cyclin C-terminal" evidence="8">
    <location>
        <begin position="553"/>
        <end position="686"/>
    </location>
</feature>
<feature type="domain" description="Cyclin-like" evidence="7">
    <location>
        <begin position="557"/>
        <end position="650"/>
    </location>
</feature>
<evidence type="ECO:0000313" key="10">
    <source>
        <dbReference type="Proteomes" id="UP000663852"/>
    </source>
</evidence>
<evidence type="ECO:0000256" key="1">
    <source>
        <dbReference type="ARBA" id="ARBA00022618"/>
    </source>
</evidence>
<dbReference type="PROSITE" id="PS00292">
    <property type="entry name" value="CYCLINS"/>
    <property type="match status" value="1"/>
</dbReference>
<dbReference type="InterPro" id="IPR004367">
    <property type="entry name" value="Cyclin_C-dom"/>
</dbReference>
<dbReference type="SMART" id="SM00385">
    <property type="entry name" value="CYCLIN"/>
    <property type="match status" value="2"/>
</dbReference>
<dbReference type="InterPro" id="IPR036915">
    <property type="entry name" value="Cyclin-like_sf"/>
</dbReference>
<dbReference type="PANTHER" id="PTHR10177">
    <property type="entry name" value="CYCLINS"/>
    <property type="match status" value="1"/>
</dbReference>
<organism evidence="9 10">
    <name type="scientific">Adineta ricciae</name>
    <name type="common">Rotifer</name>
    <dbReference type="NCBI Taxonomy" id="249248"/>
    <lineage>
        <taxon>Eukaryota</taxon>
        <taxon>Metazoa</taxon>
        <taxon>Spiralia</taxon>
        <taxon>Gnathifera</taxon>
        <taxon>Rotifera</taxon>
        <taxon>Eurotatoria</taxon>
        <taxon>Bdelloidea</taxon>
        <taxon>Adinetida</taxon>
        <taxon>Adinetidae</taxon>
        <taxon>Adineta</taxon>
    </lineage>
</organism>
<name>A0A813ZNU0_ADIRI</name>
<dbReference type="Pfam" id="PF02984">
    <property type="entry name" value="Cyclin_C"/>
    <property type="match status" value="1"/>
</dbReference>
<feature type="region of interest" description="Disordered" evidence="6">
    <location>
        <begin position="54"/>
        <end position="125"/>
    </location>
</feature>
<dbReference type="InterPro" id="IPR006671">
    <property type="entry name" value="Cyclin_N"/>
</dbReference>
<evidence type="ECO:0000259" key="7">
    <source>
        <dbReference type="SMART" id="SM00385"/>
    </source>
</evidence>
<evidence type="ECO:0000256" key="4">
    <source>
        <dbReference type="ARBA" id="ARBA00023306"/>
    </source>
</evidence>
<feature type="compositionally biased region" description="Polar residues" evidence="6">
    <location>
        <begin position="63"/>
        <end position="77"/>
    </location>
</feature>
<dbReference type="CDD" id="cd20537">
    <property type="entry name" value="CYCLIN_CCNO-like_rpt2"/>
    <property type="match status" value="1"/>
</dbReference>
<evidence type="ECO:0000259" key="8">
    <source>
        <dbReference type="SMART" id="SM01332"/>
    </source>
</evidence>
<evidence type="ECO:0000256" key="6">
    <source>
        <dbReference type="SAM" id="MobiDB-lite"/>
    </source>
</evidence>
<dbReference type="Gene3D" id="1.10.472.10">
    <property type="entry name" value="Cyclin-like"/>
    <property type="match status" value="2"/>
</dbReference>
<evidence type="ECO:0000256" key="5">
    <source>
        <dbReference type="RuleBase" id="RU000383"/>
    </source>
</evidence>
<accession>A0A813ZNU0</accession>
<feature type="compositionally biased region" description="Polar residues" evidence="6">
    <location>
        <begin position="109"/>
        <end position="122"/>
    </location>
</feature>
<protein>
    <submittedName>
        <fullName evidence="9">Uncharacterized protein</fullName>
    </submittedName>
</protein>
<comment type="similarity">
    <text evidence="5">Belongs to the cyclin family.</text>
</comment>
<evidence type="ECO:0000256" key="2">
    <source>
        <dbReference type="ARBA" id="ARBA00022776"/>
    </source>
</evidence>
<sequence>MALRTPTIRRPSGNDDDEEIEETEDDLIENYRYLTERCGALRYSPTTNAISSIQHEKEKEKQVNQSSFTRQYSSISETTHHRNRNKNHANNNELDRSFSSARQRCSPFNDLNNNSSTYSTDLSRIPPTIYYNDDDDDGLGNGQSFSLVKLFARMKARLKHDRRYRSKTSHELLYEEDPQEWYELTKNVRTILTKALLPDGGYDALTNRSKTHSRQGSCRKAREHDPVLSKDFEDEDKITIDIDDESNTEGDPEFDEIIWEKFLKCNRGFNYRRCGVCKAIDRQYFQGQLVFFYGVANNILIDENLKAQYVPKMNFNRQVLRPTHNRLPLQDVSSHQKYFCIDKTNLHVQQENRSVAIANTKISVKSRPILTAARLIKSQFNENDVEMLISPMVDKTNVFTVEQTKAKTREQCEEDLYELSDYRQSIFDHLRSVEHVYAPKINFMKNQSDVNASMRTVLVDWLVEVTDEYKLTNDTLFLCVQYVDRFLSTVNVTRSKLQLLGTTCMYVAAKYEEMYPPALEEFSFITDNTYDCKHILRMEQIVIKMLNFSLSGPTSYTFLQYYLTHLKSSTSFNLDDDTQQCLMLLSTYLCTLTLLHDRPFSSYRSSLIAASCLVFAFQLLNLKPMSTSTLKQLTTYTEFDLNECKLALIQIHSETYRQEQTTSSVLRRYLNPKNNKELYQKRVHDLIHQSKLDDDDDVIDLTLDEIDENDVSMEHHR</sequence>
<evidence type="ECO:0000256" key="3">
    <source>
        <dbReference type="ARBA" id="ARBA00023127"/>
    </source>
</evidence>
<feature type="region of interest" description="Disordered" evidence="6">
    <location>
        <begin position="1"/>
        <end position="22"/>
    </location>
</feature>
<gene>
    <name evidence="9" type="ORF">EDS130_LOCUS9835</name>
</gene>
<dbReference type="InterPro" id="IPR013763">
    <property type="entry name" value="Cyclin-like_dom"/>
</dbReference>
<proteinExistence type="inferred from homology"/>
<dbReference type="AlphaFoldDB" id="A0A813ZNU0"/>
<keyword evidence="4" id="KW-0131">Cell cycle</keyword>
<reference evidence="9" key="1">
    <citation type="submission" date="2021-02" db="EMBL/GenBank/DDBJ databases">
        <authorList>
            <person name="Nowell W R."/>
        </authorList>
    </citation>
    <scope>NUCLEOTIDE SEQUENCE</scope>
</reference>
<dbReference type="FunFam" id="1.10.472.10:FF:000001">
    <property type="entry name" value="G2/mitotic-specific cyclin"/>
    <property type="match status" value="1"/>
</dbReference>
<feature type="domain" description="Cyclin-like" evidence="7">
    <location>
        <begin position="460"/>
        <end position="544"/>
    </location>
</feature>
<dbReference type="SMART" id="SM01332">
    <property type="entry name" value="Cyclin_C"/>
    <property type="match status" value="1"/>
</dbReference>
<keyword evidence="2" id="KW-0498">Mitosis</keyword>
<dbReference type="InterPro" id="IPR048258">
    <property type="entry name" value="Cyclins_cyclin-box"/>
</dbReference>
<dbReference type="EMBL" id="CAJNOJ010000033">
    <property type="protein sequence ID" value="CAF0902135.1"/>
    <property type="molecule type" value="Genomic_DNA"/>
</dbReference>
<keyword evidence="1" id="KW-0132">Cell division</keyword>
<keyword evidence="3 5" id="KW-0195">Cyclin</keyword>
<dbReference type="SUPFAM" id="SSF47954">
    <property type="entry name" value="Cyclin-like"/>
    <property type="match status" value="2"/>
</dbReference>
<dbReference type="Pfam" id="PF00134">
    <property type="entry name" value="Cyclin_N"/>
    <property type="match status" value="1"/>
</dbReference>
<dbReference type="OrthoDB" id="5590282at2759"/>
<comment type="caution">
    <text evidence="9">The sequence shown here is derived from an EMBL/GenBank/DDBJ whole genome shotgun (WGS) entry which is preliminary data.</text>
</comment>
<dbReference type="InterPro" id="IPR039361">
    <property type="entry name" value="Cyclin"/>
</dbReference>
<dbReference type="GO" id="GO:0051301">
    <property type="term" value="P:cell division"/>
    <property type="evidence" value="ECO:0007669"/>
    <property type="project" value="UniProtKB-KW"/>
</dbReference>
<evidence type="ECO:0000313" key="9">
    <source>
        <dbReference type="EMBL" id="CAF0902135.1"/>
    </source>
</evidence>